<evidence type="ECO:0000313" key="1">
    <source>
        <dbReference type="EMBL" id="BDU73492.1"/>
    </source>
</evidence>
<name>A0AA48KAN5_9BACT</name>
<accession>A0AA48KAN5</accession>
<dbReference type="InterPro" id="IPR010181">
    <property type="entry name" value="CGCAxxGCC_motif"/>
</dbReference>
<evidence type="ECO:0000313" key="2">
    <source>
        <dbReference type="Proteomes" id="UP001238179"/>
    </source>
</evidence>
<reference evidence="2" key="1">
    <citation type="journal article" date="2023" name="Int. J. Syst. Evol. Microbiol.">
        <title>Mesoterricola silvestris gen. nov., sp. nov., Mesoterricola sediminis sp. nov., Geothrix oryzae sp. nov., Geothrix edaphica sp. nov., Geothrix rubra sp. nov., and Geothrix limicola sp. nov., six novel members of Acidobacteriota isolated from soils.</title>
        <authorList>
            <person name="Itoh H."/>
            <person name="Sugisawa Y."/>
            <person name="Mise K."/>
            <person name="Xu Z."/>
            <person name="Kuniyasu M."/>
            <person name="Ushijima N."/>
            <person name="Kawano K."/>
            <person name="Kobayashi E."/>
            <person name="Shiratori Y."/>
            <person name="Masuda Y."/>
            <person name="Senoo K."/>
        </authorList>
    </citation>
    <scope>NUCLEOTIDE SEQUENCE [LARGE SCALE GENOMIC DNA]</scope>
    <source>
        <strain evidence="2">W79</strain>
    </source>
</reference>
<organism evidence="1 2">
    <name type="scientific">Mesoterricola silvestris</name>
    <dbReference type="NCBI Taxonomy" id="2927979"/>
    <lineage>
        <taxon>Bacteria</taxon>
        <taxon>Pseudomonadati</taxon>
        <taxon>Acidobacteriota</taxon>
        <taxon>Holophagae</taxon>
        <taxon>Holophagales</taxon>
        <taxon>Holophagaceae</taxon>
        <taxon>Mesoterricola</taxon>
    </lineage>
</organism>
<gene>
    <name evidence="1" type="ORF">METEAL_26660</name>
</gene>
<dbReference type="Pfam" id="PF09719">
    <property type="entry name" value="C_GCAxxG_C_C"/>
    <property type="match status" value="1"/>
</dbReference>
<dbReference type="Proteomes" id="UP001238179">
    <property type="component" value="Chromosome"/>
</dbReference>
<protein>
    <recommendedName>
        <fullName evidence="3">C_GCAxxG_C_C family protein</fullName>
    </recommendedName>
</protein>
<keyword evidence="2" id="KW-1185">Reference proteome</keyword>
<dbReference type="KEGG" id="msil:METEAL_26660"/>
<dbReference type="RefSeq" id="WP_316412163.1">
    <property type="nucleotide sequence ID" value="NZ_AP027080.1"/>
</dbReference>
<proteinExistence type="predicted"/>
<dbReference type="AlphaFoldDB" id="A0AA48KAN5"/>
<dbReference type="EMBL" id="AP027080">
    <property type="protein sequence ID" value="BDU73492.1"/>
    <property type="molecule type" value="Genomic_DNA"/>
</dbReference>
<sequence length="143" mass="14480">MTRNGAAMRAQALHASGFNCAEAVLKAVTDELGVASELVPRAASCFGGRLGPVLDGRCGALSGGLMALGCATGRTYPDESLDVPGALALELKRRFEEGFGSVLCPTTPTPFGGTAYSCACAKVIAGTADLACGLLEETLGPNR</sequence>
<evidence type="ECO:0008006" key="3">
    <source>
        <dbReference type="Google" id="ProtNLM"/>
    </source>
</evidence>